<gene>
    <name evidence="1" type="ORF">DPMN_135282</name>
</gene>
<keyword evidence="2" id="KW-1185">Reference proteome</keyword>
<reference evidence="1" key="1">
    <citation type="journal article" date="2019" name="bioRxiv">
        <title>The Genome of the Zebra Mussel, Dreissena polymorpha: A Resource for Invasive Species Research.</title>
        <authorList>
            <person name="McCartney M.A."/>
            <person name="Auch B."/>
            <person name="Kono T."/>
            <person name="Mallez S."/>
            <person name="Zhang Y."/>
            <person name="Obille A."/>
            <person name="Becker A."/>
            <person name="Abrahante J.E."/>
            <person name="Garbe J."/>
            <person name="Badalamenti J.P."/>
            <person name="Herman A."/>
            <person name="Mangelson H."/>
            <person name="Liachko I."/>
            <person name="Sullivan S."/>
            <person name="Sone E.D."/>
            <person name="Koren S."/>
            <person name="Silverstein K.A.T."/>
            <person name="Beckman K.B."/>
            <person name="Gohl D.M."/>
        </authorList>
    </citation>
    <scope>NUCLEOTIDE SEQUENCE</scope>
    <source>
        <strain evidence="1">Duluth1</strain>
        <tissue evidence="1">Whole animal</tissue>
    </source>
</reference>
<protein>
    <submittedName>
        <fullName evidence="1">Uncharacterized protein</fullName>
    </submittedName>
</protein>
<proteinExistence type="predicted"/>
<evidence type="ECO:0000313" key="1">
    <source>
        <dbReference type="EMBL" id="KAH3806952.1"/>
    </source>
</evidence>
<dbReference type="Proteomes" id="UP000828390">
    <property type="component" value="Unassembled WGS sequence"/>
</dbReference>
<evidence type="ECO:0000313" key="2">
    <source>
        <dbReference type="Proteomes" id="UP000828390"/>
    </source>
</evidence>
<comment type="caution">
    <text evidence="1">The sequence shown here is derived from an EMBL/GenBank/DDBJ whole genome shotgun (WGS) entry which is preliminary data.</text>
</comment>
<dbReference type="AlphaFoldDB" id="A0A9D4FYQ9"/>
<dbReference type="EMBL" id="JAIWYP010000006">
    <property type="protein sequence ID" value="KAH3806952.1"/>
    <property type="molecule type" value="Genomic_DNA"/>
</dbReference>
<reference evidence="1" key="2">
    <citation type="submission" date="2020-11" db="EMBL/GenBank/DDBJ databases">
        <authorList>
            <person name="McCartney M.A."/>
            <person name="Auch B."/>
            <person name="Kono T."/>
            <person name="Mallez S."/>
            <person name="Becker A."/>
            <person name="Gohl D.M."/>
            <person name="Silverstein K.A.T."/>
            <person name="Koren S."/>
            <person name="Bechman K.B."/>
            <person name="Herman A."/>
            <person name="Abrahante J.E."/>
            <person name="Garbe J."/>
        </authorList>
    </citation>
    <scope>NUCLEOTIDE SEQUENCE</scope>
    <source>
        <strain evidence="1">Duluth1</strain>
        <tissue evidence="1">Whole animal</tissue>
    </source>
</reference>
<name>A0A9D4FYQ9_DREPO</name>
<sequence>MSRPTIDDTSASERVQILALCNNANPNNLHLLIVPTTAPNIRALAKGIITPCIQTDHSV</sequence>
<accession>A0A9D4FYQ9</accession>
<organism evidence="1 2">
    <name type="scientific">Dreissena polymorpha</name>
    <name type="common">Zebra mussel</name>
    <name type="synonym">Mytilus polymorpha</name>
    <dbReference type="NCBI Taxonomy" id="45954"/>
    <lineage>
        <taxon>Eukaryota</taxon>
        <taxon>Metazoa</taxon>
        <taxon>Spiralia</taxon>
        <taxon>Lophotrochozoa</taxon>
        <taxon>Mollusca</taxon>
        <taxon>Bivalvia</taxon>
        <taxon>Autobranchia</taxon>
        <taxon>Heteroconchia</taxon>
        <taxon>Euheterodonta</taxon>
        <taxon>Imparidentia</taxon>
        <taxon>Neoheterodontei</taxon>
        <taxon>Myida</taxon>
        <taxon>Dreissenoidea</taxon>
        <taxon>Dreissenidae</taxon>
        <taxon>Dreissena</taxon>
    </lineage>
</organism>